<feature type="non-terminal residue" evidence="1">
    <location>
        <position position="1"/>
    </location>
</feature>
<dbReference type="AlphaFoldDB" id="A0A1A8A3L8"/>
<sequence>SCSNTLKWIHDGFHNLNGRQELDMSCRFSVFFKILLPSVEQVLRKTKGDLAFSVMAPSLWNGLPLAFKQAPSMQSFNYQLKTFFFLQVSF</sequence>
<reference evidence="1" key="1">
    <citation type="submission" date="2016-05" db="EMBL/GenBank/DDBJ databases">
        <authorList>
            <person name="Lavstsen T."/>
            <person name="Jespersen J.S."/>
        </authorList>
    </citation>
    <scope>NUCLEOTIDE SEQUENCE</scope>
    <source>
        <tissue evidence="1">Brain</tissue>
    </source>
</reference>
<protein>
    <submittedName>
        <fullName evidence="1">Uncharacterized protein</fullName>
    </submittedName>
</protein>
<organism evidence="1">
    <name type="scientific">Nothobranchius furzeri</name>
    <name type="common">Turquoise killifish</name>
    <dbReference type="NCBI Taxonomy" id="105023"/>
    <lineage>
        <taxon>Eukaryota</taxon>
        <taxon>Metazoa</taxon>
        <taxon>Chordata</taxon>
        <taxon>Craniata</taxon>
        <taxon>Vertebrata</taxon>
        <taxon>Euteleostomi</taxon>
        <taxon>Actinopterygii</taxon>
        <taxon>Neopterygii</taxon>
        <taxon>Teleostei</taxon>
        <taxon>Neoteleostei</taxon>
        <taxon>Acanthomorphata</taxon>
        <taxon>Ovalentaria</taxon>
        <taxon>Atherinomorphae</taxon>
        <taxon>Cyprinodontiformes</taxon>
        <taxon>Nothobranchiidae</taxon>
        <taxon>Nothobranchius</taxon>
    </lineage>
</organism>
<proteinExistence type="predicted"/>
<accession>A0A1A8A3L8</accession>
<reference evidence="1" key="2">
    <citation type="submission" date="2016-06" db="EMBL/GenBank/DDBJ databases">
        <title>The genome of a short-lived fish provides insights into sex chromosome evolution and the genetic control of aging.</title>
        <authorList>
            <person name="Reichwald K."/>
            <person name="Felder M."/>
            <person name="Petzold A."/>
            <person name="Koch P."/>
            <person name="Groth M."/>
            <person name="Platzer M."/>
        </authorList>
    </citation>
    <scope>NUCLEOTIDE SEQUENCE</scope>
    <source>
        <tissue evidence="1">Brain</tissue>
    </source>
</reference>
<evidence type="ECO:0000313" key="1">
    <source>
        <dbReference type="EMBL" id="SBP48770.1"/>
    </source>
</evidence>
<feature type="non-terminal residue" evidence="1">
    <location>
        <position position="90"/>
    </location>
</feature>
<name>A0A1A8A3L8_NOTFU</name>
<dbReference type="EMBL" id="HADY01010285">
    <property type="protein sequence ID" value="SBP48770.1"/>
    <property type="molecule type" value="Transcribed_RNA"/>
</dbReference>
<gene>
    <name evidence="1" type="primary">Nfu_g_1_019894</name>
</gene>